<protein>
    <recommendedName>
        <fullName evidence="2">Ribonuclease R winged-helix domain-containing protein</fullName>
    </recommendedName>
</protein>
<proteinExistence type="predicted"/>
<dbReference type="PANTHER" id="PTHR34301">
    <property type="entry name" value="DNA-BINDING PROTEIN-RELATED"/>
    <property type="match status" value="1"/>
</dbReference>
<feature type="repeat" description="TPR" evidence="1">
    <location>
        <begin position="551"/>
        <end position="584"/>
    </location>
</feature>
<comment type="caution">
    <text evidence="3">The sequence shown here is derived from an EMBL/GenBank/DDBJ whole genome shotgun (WGS) entry which is preliminary data.</text>
</comment>
<organism evidence="3 4">
    <name type="scientific">Arthrospiribacter ruber</name>
    <dbReference type="NCBI Taxonomy" id="2487934"/>
    <lineage>
        <taxon>Bacteria</taxon>
        <taxon>Pseudomonadati</taxon>
        <taxon>Bacteroidota</taxon>
        <taxon>Cytophagia</taxon>
        <taxon>Cytophagales</taxon>
        <taxon>Cyclobacteriaceae</taxon>
        <taxon>Arthrospiribacter</taxon>
    </lineage>
</organism>
<name>A0A951IV70_9BACT</name>
<dbReference type="InterPro" id="IPR013668">
    <property type="entry name" value="RNase_R_HTH_12"/>
</dbReference>
<dbReference type="PROSITE" id="PS50005">
    <property type="entry name" value="TPR"/>
    <property type="match status" value="1"/>
</dbReference>
<dbReference type="Proteomes" id="UP000727490">
    <property type="component" value="Unassembled WGS sequence"/>
</dbReference>
<dbReference type="InterPro" id="IPR019734">
    <property type="entry name" value="TPR_rpt"/>
</dbReference>
<dbReference type="PANTHER" id="PTHR34301:SF8">
    <property type="entry name" value="ATPASE DOMAIN-CONTAINING PROTEIN"/>
    <property type="match status" value="1"/>
</dbReference>
<dbReference type="Pfam" id="PF08461">
    <property type="entry name" value="WHD_RNase_R"/>
    <property type="match status" value="1"/>
</dbReference>
<evidence type="ECO:0000313" key="3">
    <source>
        <dbReference type="EMBL" id="MBW3466874.1"/>
    </source>
</evidence>
<evidence type="ECO:0000259" key="2">
    <source>
        <dbReference type="Pfam" id="PF08461"/>
    </source>
</evidence>
<accession>A0A951IV70</accession>
<dbReference type="EMBL" id="RPHB01000002">
    <property type="protein sequence ID" value="MBW3466874.1"/>
    <property type="molecule type" value="Genomic_DNA"/>
</dbReference>
<dbReference type="AlphaFoldDB" id="A0A951IV70"/>
<reference evidence="3 4" key="1">
    <citation type="journal article" date="2020" name="Syst. Appl. Microbiol.">
        <title>Arthrospiribacter ruber gen. nov., sp. nov., a novel bacterium isolated from Arthrospira cultures.</title>
        <authorList>
            <person name="Waleron M."/>
            <person name="Misztak A."/>
            <person name="Waleron M.M."/>
            <person name="Furmaniak M."/>
            <person name="Mrozik A."/>
            <person name="Waleron K."/>
        </authorList>
    </citation>
    <scope>NUCLEOTIDE SEQUENCE [LARGE SCALE GENOMIC DNA]</scope>
    <source>
        <strain evidence="3 4">DPMB0001</strain>
    </source>
</reference>
<evidence type="ECO:0000313" key="4">
    <source>
        <dbReference type="Proteomes" id="UP000727490"/>
    </source>
</evidence>
<gene>
    <name evidence="3" type="ORF">EGN73_03490</name>
</gene>
<keyword evidence="1" id="KW-0802">TPR repeat</keyword>
<dbReference type="RefSeq" id="WP_219287090.1">
    <property type="nucleotide sequence ID" value="NZ_RPHB01000002.1"/>
</dbReference>
<sequence length="846" mass="99443">MSVKTLYNPAGLEKPELIDSFVVRTKTFEKIFSDIRSSDMKYPEKHYLIQGQRGMGKTTLLLRLKYEIENSDELNSWLLPVFFGEEAYDLTSLSRLWEKLLDYLDDALDTNGEHFEHTEDFIDFEDYEKRCFDYLIEILQKNKKKLVIFFDNFGQLFLDNLKEKERRRLREILMHCSEIRIIGASAIVLQDLHDYSEPFYEFFQIVRLEGLTKEETFHLIEKLQEKSNQKINLKKAKGKIDTLAILTGGVIRTLMMVYQVLLEDQDGSALNDLETILDQITPLYKSRIEELPVQQRRVVDVIAKNWDAISARDIATQIREDGKRIQTKLVSAHLAQLEKNNVIEKKQTNTKNHLYQVRERFFNIWYLMRIGDRKDRRRVKWLTKFLEVWYDDEESIQTFMEKHILRLKSGAYNSKSALLLVEALSDINKINPIILDQIMEETFAILKDDQKPLLNMGQKKLALATKSYNSGDLKKAIYILEKINDRLNIHRFVLSFFYYLDKKLDKIRPELLSVNGIEVDDLGFLKQLCFLSKDPDLMIQVLSNSPKIKEGEKTLEIGNLYFDLELFELAEKYFLEAIKLGEETPYKALSTIFLNRKEYTNAEEILESGFKSGRVEAIDLLEFYEFEFEGESEGKFSEYLKHVPKESPFYNFYHGIKILKTKNFESKEFLKAEQYLENALLDFERINVIDVKFTQLISYLLLINMRVSLNKDKLKGLLEIFEKTDIVPPFLKIYGAYGYIILGDYKKASELIGMDEVVYDSIEIDGIRDIFNDTLLLLMSKVQYHSVFKLFSENEVLKEVLKPTYYALMTLLKEEYPNEVVKMGEELTQPVNDILLKIEEMKLKYD</sequence>
<keyword evidence="4" id="KW-1185">Reference proteome</keyword>
<feature type="domain" description="Ribonuclease R winged-helix" evidence="2">
    <location>
        <begin position="299"/>
        <end position="349"/>
    </location>
</feature>
<evidence type="ECO:0000256" key="1">
    <source>
        <dbReference type="PROSITE-ProRule" id="PRU00339"/>
    </source>
</evidence>